<evidence type="ECO:0000256" key="1">
    <source>
        <dbReference type="SAM" id="MobiDB-lite"/>
    </source>
</evidence>
<sequence length="261" mass="29320">MFRLLSSHYKKGLSTRVQDSQGLLPVKKIDFFSLFWTAWTSSFTQDHILQAFKSCGVWPMNPDPVLKKFPPPTPQVPIDPEFVQLKRVTSWKDLQKLFNQVVPNKSSKEAKCLASSLHFLSVQFELVSAENRGLRVSLSGKKKHKVKEAAKINKLALQAVAAEKRGVEKERRKKEKEEKVQKLAQKKRERAEAKLAQPPPKKRKQVSESRSNRPLKKQAVKQSGGHASGVGGVGTNSEPKPDPPPKASRSGRNISLPSKFR</sequence>
<feature type="compositionally biased region" description="Polar residues" evidence="1">
    <location>
        <begin position="250"/>
        <end position="261"/>
    </location>
</feature>
<evidence type="ECO:0000313" key="3">
    <source>
        <dbReference type="Proteomes" id="UP000800038"/>
    </source>
</evidence>
<protein>
    <submittedName>
        <fullName evidence="2">Uncharacterized protein</fullName>
    </submittedName>
</protein>
<name>A0A6A5SDY9_9PLEO</name>
<feature type="compositionally biased region" description="Basic and acidic residues" evidence="1">
    <location>
        <begin position="163"/>
        <end position="181"/>
    </location>
</feature>
<dbReference type="OrthoDB" id="4357141at2759"/>
<reference evidence="2" key="1">
    <citation type="journal article" date="2020" name="Stud. Mycol.">
        <title>101 Dothideomycetes genomes: a test case for predicting lifestyles and emergence of pathogens.</title>
        <authorList>
            <person name="Haridas S."/>
            <person name="Albert R."/>
            <person name="Binder M."/>
            <person name="Bloem J."/>
            <person name="Labutti K."/>
            <person name="Salamov A."/>
            <person name="Andreopoulos B."/>
            <person name="Baker S."/>
            <person name="Barry K."/>
            <person name="Bills G."/>
            <person name="Bluhm B."/>
            <person name="Cannon C."/>
            <person name="Castanera R."/>
            <person name="Culley D."/>
            <person name="Daum C."/>
            <person name="Ezra D."/>
            <person name="Gonzalez J."/>
            <person name="Henrissat B."/>
            <person name="Kuo A."/>
            <person name="Liang C."/>
            <person name="Lipzen A."/>
            <person name="Lutzoni F."/>
            <person name="Magnuson J."/>
            <person name="Mondo S."/>
            <person name="Nolan M."/>
            <person name="Ohm R."/>
            <person name="Pangilinan J."/>
            <person name="Park H.-J."/>
            <person name="Ramirez L."/>
            <person name="Alfaro M."/>
            <person name="Sun H."/>
            <person name="Tritt A."/>
            <person name="Yoshinaga Y."/>
            <person name="Zwiers L.-H."/>
            <person name="Turgeon B."/>
            <person name="Goodwin S."/>
            <person name="Spatafora J."/>
            <person name="Crous P."/>
            <person name="Grigoriev I."/>
        </authorList>
    </citation>
    <scope>NUCLEOTIDE SEQUENCE</scope>
    <source>
        <strain evidence="2">CBS 161.51</strain>
    </source>
</reference>
<dbReference type="AlphaFoldDB" id="A0A6A5SDY9"/>
<organism evidence="2 3">
    <name type="scientific">Clathrospora elynae</name>
    <dbReference type="NCBI Taxonomy" id="706981"/>
    <lineage>
        <taxon>Eukaryota</taxon>
        <taxon>Fungi</taxon>
        <taxon>Dikarya</taxon>
        <taxon>Ascomycota</taxon>
        <taxon>Pezizomycotina</taxon>
        <taxon>Dothideomycetes</taxon>
        <taxon>Pleosporomycetidae</taxon>
        <taxon>Pleosporales</taxon>
        <taxon>Diademaceae</taxon>
        <taxon>Clathrospora</taxon>
    </lineage>
</organism>
<accession>A0A6A5SDY9</accession>
<dbReference type="Proteomes" id="UP000800038">
    <property type="component" value="Unassembled WGS sequence"/>
</dbReference>
<proteinExistence type="predicted"/>
<dbReference type="EMBL" id="ML976114">
    <property type="protein sequence ID" value="KAF1938102.1"/>
    <property type="molecule type" value="Genomic_DNA"/>
</dbReference>
<keyword evidence="3" id="KW-1185">Reference proteome</keyword>
<gene>
    <name evidence="2" type="ORF">EJ02DRAFT_355219</name>
</gene>
<evidence type="ECO:0000313" key="2">
    <source>
        <dbReference type="EMBL" id="KAF1938102.1"/>
    </source>
</evidence>
<feature type="region of interest" description="Disordered" evidence="1">
    <location>
        <begin position="163"/>
        <end position="261"/>
    </location>
</feature>